<sequence>MVLEESLKIVWSNFPVLAFSATNNFWNVALLGLLWPDPVPALSTTCLPRSELFCMIIKCTKHCPKSGARQMLLLCLNCSLSTVHLTGTETSFRSQLKRYFFRQVVLTAPSVLSYLKELRTVMITSHLAFMLIFF</sequence>
<dbReference type="EMBL" id="JACASE010000012">
    <property type="protein sequence ID" value="KAF6422873.1"/>
    <property type="molecule type" value="Genomic_DNA"/>
</dbReference>
<dbReference type="Proteomes" id="UP000593571">
    <property type="component" value="Unassembled WGS sequence"/>
</dbReference>
<gene>
    <name evidence="1" type="ORF">HJG63_008661</name>
</gene>
<keyword evidence="2" id="KW-1185">Reference proteome</keyword>
<reference evidence="1 2" key="1">
    <citation type="journal article" date="2020" name="Nature">
        <title>Six reference-quality genomes reveal evolution of bat adaptations.</title>
        <authorList>
            <person name="Jebb D."/>
            <person name="Huang Z."/>
            <person name="Pippel M."/>
            <person name="Hughes G.M."/>
            <person name="Lavrichenko K."/>
            <person name="Devanna P."/>
            <person name="Winkler S."/>
            <person name="Jermiin L.S."/>
            <person name="Skirmuntt E.C."/>
            <person name="Katzourakis A."/>
            <person name="Burkitt-Gray L."/>
            <person name="Ray D.A."/>
            <person name="Sullivan K.A.M."/>
            <person name="Roscito J.G."/>
            <person name="Kirilenko B.M."/>
            <person name="Davalos L.M."/>
            <person name="Corthals A.P."/>
            <person name="Power M.L."/>
            <person name="Jones G."/>
            <person name="Ransome R.D."/>
            <person name="Dechmann D.K.N."/>
            <person name="Locatelli A.G."/>
            <person name="Puechmaille S.J."/>
            <person name="Fedrigo O."/>
            <person name="Jarvis E.D."/>
            <person name="Hiller M."/>
            <person name="Vernes S.C."/>
            <person name="Myers E.W."/>
            <person name="Teeling E.C."/>
        </authorList>
    </citation>
    <scope>NUCLEOTIDE SEQUENCE [LARGE SCALE GENOMIC DNA]</scope>
    <source>
        <strain evidence="1">MRouAeg1</strain>
        <tissue evidence="1">Muscle</tissue>
    </source>
</reference>
<accession>A0A7J8DIC9</accession>
<evidence type="ECO:0000313" key="1">
    <source>
        <dbReference type="EMBL" id="KAF6422873.1"/>
    </source>
</evidence>
<evidence type="ECO:0000313" key="2">
    <source>
        <dbReference type="Proteomes" id="UP000593571"/>
    </source>
</evidence>
<dbReference type="AlphaFoldDB" id="A0A7J8DIC9"/>
<protein>
    <submittedName>
        <fullName evidence="1">Uncharacterized protein</fullName>
    </submittedName>
</protein>
<organism evidence="1 2">
    <name type="scientific">Rousettus aegyptiacus</name>
    <name type="common">Egyptian fruit bat</name>
    <name type="synonym">Pteropus aegyptiacus</name>
    <dbReference type="NCBI Taxonomy" id="9407"/>
    <lineage>
        <taxon>Eukaryota</taxon>
        <taxon>Metazoa</taxon>
        <taxon>Chordata</taxon>
        <taxon>Craniata</taxon>
        <taxon>Vertebrata</taxon>
        <taxon>Euteleostomi</taxon>
        <taxon>Mammalia</taxon>
        <taxon>Eutheria</taxon>
        <taxon>Laurasiatheria</taxon>
        <taxon>Chiroptera</taxon>
        <taxon>Yinpterochiroptera</taxon>
        <taxon>Pteropodoidea</taxon>
        <taxon>Pteropodidae</taxon>
        <taxon>Rousettinae</taxon>
        <taxon>Rousettus</taxon>
    </lineage>
</organism>
<comment type="caution">
    <text evidence="1">The sequence shown here is derived from an EMBL/GenBank/DDBJ whole genome shotgun (WGS) entry which is preliminary data.</text>
</comment>
<proteinExistence type="predicted"/>
<name>A0A7J8DIC9_ROUAE</name>